<evidence type="ECO:0000313" key="2">
    <source>
        <dbReference type="EMBL" id="CAA9392707.1"/>
    </source>
</evidence>
<gene>
    <name evidence="2" type="ORF">AVDCRST_MAG47-2924</name>
</gene>
<dbReference type="AlphaFoldDB" id="A0A6J4NNH5"/>
<name>A0A6J4NNH5_9ACTN</name>
<dbReference type="EMBL" id="CADCUK010000191">
    <property type="protein sequence ID" value="CAA9392707.1"/>
    <property type="molecule type" value="Genomic_DNA"/>
</dbReference>
<feature type="non-terminal residue" evidence="2">
    <location>
        <position position="1"/>
    </location>
</feature>
<feature type="non-terminal residue" evidence="2">
    <location>
        <position position="55"/>
    </location>
</feature>
<protein>
    <submittedName>
        <fullName evidence="2">Uncharacterized protein</fullName>
    </submittedName>
</protein>
<sequence>AADSRGARAPRRAPSCRDGPRRAAGLRALRGARGGRLPAAPPGRLRGRLRGRREL</sequence>
<feature type="region of interest" description="Disordered" evidence="1">
    <location>
        <begin position="1"/>
        <end position="55"/>
    </location>
</feature>
<organism evidence="2">
    <name type="scientific">uncultured Nocardioidaceae bacterium</name>
    <dbReference type="NCBI Taxonomy" id="253824"/>
    <lineage>
        <taxon>Bacteria</taxon>
        <taxon>Bacillati</taxon>
        <taxon>Actinomycetota</taxon>
        <taxon>Actinomycetes</taxon>
        <taxon>Propionibacteriales</taxon>
        <taxon>Nocardioidaceae</taxon>
        <taxon>environmental samples</taxon>
    </lineage>
</organism>
<feature type="compositionally biased region" description="Low complexity" evidence="1">
    <location>
        <begin position="12"/>
        <end position="44"/>
    </location>
</feature>
<evidence type="ECO:0000256" key="1">
    <source>
        <dbReference type="SAM" id="MobiDB-lite"/>
    </source>
</evidence>
<accession>A0A6J4NNH5</accession>
<proteinExistence type="predicted"/>
<reference evidence="2" key="1">
    <citation type="submission" date="2020-02" db="EMBL/GenBank/DDBJ databases">
        <authorList>
            <person name="Meier V. D."/>
        </authorList>
    </citation>
    <scope>NUCLEOTIDE SEQUENCE</scope>
    <source>
        <strain evidence="2">AVDCRST_MAG47</strain>
    </source>
</reference>
<feature type="compositionally biased region" description="Basic residues" evidence="1">
    <location>
        <begin position="45"/>
        <end position="55"/>
    </location>
</feature>